<proteinExistence type="predicted"/>
<accession>A0AAD6XD54</accession>
<keyword evidence="3" id="KW-1185">Reference proteome</keyword>
<evidence type="ECO:0000256" key="1">
    <source>
        <dbReference type="SAM" id="MobiDB-lite"/>
    </source>
</evidence>
<name>A0AAD6XD54_9AGAR</name>
<reference evidence="2" key="1">
    <citation type="submission" date="2023-03" db="EMBL/GenBank/DDBJ databases">
        <title>Massive genome expansion in bonnet fungi (Mycena s.s.) driven by repeated elements and novel gene families across ecological guilds.</title>
        <authorList>
            <consortium name="Lawrence Berkeley National Laboratory"/>
            <person name="Harder C.B."/>
            <person name="Miyauchi S."/>
            <person name="Viragh M."/>
            <person name="Kuo A."/>
            <person name="Thoen E."/>
            <person name="Andreopoulos B."/>
            <person name="Lu D."/>
            <person name="Skrede I."/>
            <person name="Drula E."/>
            <person name="Henrissat B."/>
            <person name="Morin E."/>
            <person name="Kohler A."/>
            <person name="Barry K."/>
            <person name="LaButti K."/>
            <person name="Morin E."/>
            <person name="Salamov A."/>
            <person name="Lipzen A."/>
            <person name="Mereny Z."/>
            <person name="Hegedus B."/>
            <person name="Baldrian P."/>
            <person name="Stursova M."/>
            <person name="Weitz H."/>
            <person name="Taylor A."/>
            <person name="Grigoriev I.V."/>
            <person name="Nagy L.G."/>
            <person name="Martin F."/>
            <person name="Kauserud H."/>
        </authorList>
    </citation>
    <scope>NUCLEOTIDE SEQUENCE</scope>
    <source>
        <strain evidence="2">CBHHK200</strain>
    </source>
</reference>
<dbReference type="Proteomes" id="UP001218188">
    <property type="component" value="Unassembled WGS sequence"/>
</dbReference>
<protein>
    <submittedName>
        <fullName evidence="2">Uncharacterized protein</fullName>
    </submittedName>
</protein>
<feature type="compositionally biased region" description="Basic and acidic residues" evidence="1">
    <location>
        <begin position="260"/>
        <end position="272"/>
    </location>
</feature>
<evidence type="ECO:0000313" key="2">
    <source>
        <dbReference type="EMBL" id="KAJ7040914.1"/>
    </source>
</evidence>
<feature type="compositionally biased region" description="Basic residues" evidence="1">
    <location>
        <begin position="244"/>
        <end position="254"/>
    </location>
</feature>
<feature type="region of interest" description="Disordered" evidence="1">
    <location>
        <begin position="47"/>
        <end position="115"/>
    </location>
</feature>
<sequence length="323" mass="34382">MGQCMAGFESSFAASTGAGACTGRKELLERTRADVHSGSIFQSVGADCSAGSQEQGGDQVQTLISTPASGGGAGSASNECVATSREREQRAAPARSSLAADGDQVTMRESGRRGEHNVTAGAFKFSELEGQSLRRHLQTDHKHRYDTLISAREWPEMRTAGSDLYVLYAVWTGAVPAPFAYTELKPELCRAMGVDALNRESLHWEQGAPAALAKSGGLTYGEQGFTGGRGWRLVPSCREDAHRRSSNRVQRRSKGAQEGACERTASRVREQRGAGTKFSSGDQAPMPISTPVFSPLTRAESMGAEAVCSPSALESTSVSLCRR</sequence>
<comment type="caution">
    <text evidence="2">The sequence shown here is derived from an EMBL/GenBank/DDBJ whole genome shotgun (WGS) entry which is preliminary data.</text>
</comment>
<dbReference type="AlphaFoldDB" id="A0AAD6XD54"/>
<feature type="region of interest" description="Disordered" evidence="1">
    <location>
        <begin position="242"/>
        <end position="323"/>
    </location>
</feature>
<evidence type="ECO:0000313" key="3">
    <source>
        <dbReference type="Proteomes" id="UP001218188"/>
    </source>
</evidence>
<feature type="compositionally biased region" description="Polar residues" evidence="1">
    <location>
        <begin position="50"/>
        <end position="67"/>
    </location>
</feature>
<gene>
    <name evidence="2" type="ORF">C8F04DRAFT_1177518</name>
</gene>
<organism evidence="2 3">
    <name type="scientific">Mycena alexandri</name>
    <dbReference type="NCBI Taxonomy" id="1745969"/>
    <lineage>
        <taxon>Eukaryota</taxon>
        <taxon>Fungi</taxon>
        <taxon>Dikarya</taxon>
        <taxon>Basidiomycota</taxon>
        <taxon>Agaricomycotina</taxon>
        <taxon>Agaricomycetes</taxon>
        <taxon>Agaricomycetidae</taxon>
        <taxon>Agaricales</taxon>
        <taxon>Marasmiineae</taxon>
        <taxon>Mycenaceae</taxon>
        <taxon>Mycena</taxon>
    </lineage>
</organism>
<feature type="compositionally biased region" description="Polar residues" evidence="1">
    <location>
        <begin position="312"/>
        <end position="323"/>
    </location>
</feature>
<dbReference type="EMBL" id="JARJCM010000019">
    <property type="protein sequence ID" value="KAJ7040914.1"/>
    <property type="molecule type" value="Genomic_DNA"/>
</dbReference>